<sequence>QNVIKVVRVKIFILFFFFSKQFKFICCLFFYKIQIDNKSSDGITNEEEENLDQKIEQTISTETNTSDDWVINKQKRKKSFIGNKKNLKVCSNIGSCGGQIEAETIFFDLFFFFLVPWFYKEELYALTSLLSHILFYLKKNRVVYMANLT</sequence>
<evidence type="ECO:0000256" key="1">
    <source>
        <dbReference type="SAM" id="Phobius"/>
    </source>
</evidence>
<reference evidence="2 3" key="1">
    <citation type="journal article" date="2013" name="Curr. Biol.">
        <title>The Genome of the Foraminiferan Reticulomyxa filosa.</title>
        <authorList>
            <person name="Glockner G."/>
            <person name="Hulsmann N."/>
            <person name="Schleicher M."/>
            <person name="Noegel A.A."/>
            <person name="Eichinger L."/>
            <person name="Gallinger C."/>
            <person name="Pawlowski J."/>
            <person name="Sierra R."/>
            <person name="Euteneuer U."/>
            <person name="Pillet L."/>
            <person name="Moustafa A."/>
            <person name="Platzer M."/>
            <person name="Groth M."/>
            <person name="Szafranski K."/>
            <person name="Schliwa M."/>
        </authorList>
    </citation>
    <scope>NUCLEOTIDE SEQUENCE [LARGE SCALE GENOMIC DNA]</scope>
</reference>
<keyword evidence="1" id="KW-0812">Transmembrane</keyword>
<comment type="caution">
    <text evidence="2">The sequence shown here is derived from an EMBL/GenBank/DDBJ whole genome shotgun (WGS) entry which is preliminary data.</text>
</comment>
<accession>X6MC07</accession>
<proteinExistence type="predicted"/>
<dbReference type="EMBL" id="ASPP01022649">
    <property type="protein sequence ID" value="ETO11211.1"/>
    <property type="molecule type" value="Genomic_DNA"/>
</dbReference>
<dbReference type="AlphaFoldDB" id="X6MC07"/>
<gene>
    <name evidence="2" type="ORF">RFI_26165</name>
</gene>
<keyword evidence="3" id="KW-1185">Reference proteome</keyword>
<evidence type="ECO:0000313" key="2">
    <source>
        <dbReference type="EMBL" id="ETO11211.1"/>
    </source>
</evidence>
<dbReference type="Proteomes" id="UP000023152">
    <property type="component" value="Unassembled WGS sequence"/>
</dbReference>
<keyword evidence="1" id="KW-0472">Membrane</keyword>
<protein>
    <submittedName>
        <fullName evidence="2">Uncharacterized protein</fullName>
    </submittedName>
</protein>
<keyword evidence="1" id="KW-1133">Transmembrane helix</keyword>
<feature type="transmembrane region" description="Helical" evidence="1">
    <location>
        <begin position="12"/>
        <end position="31"/>
    </location>
</feature>
<organism evidence="2 3">
    <name type="scientific">Reticulomyxa filosa</name>
    <dbReference type="NCBI Taxonomy" id="46433"/>
    <lineage>
        <taxon>Eukaryota</taxon>
        <taxon>Sar</taxon>
        <taxon>Rhizaria</taxon>
        <taxon>Retaria</taxon>
        <taxon>Foraminifera</taxon>
        <taxon>Monothalamids</taxon>
        <taxon>Reticulomyxidae</taxon>
        <taxon>Reticulomyxa</taxon>
    </lineage>
</organism>
<evidence type="ECO:0000313" key="3">
    <source>
        <dbReference type="Proteomes" id="UP000023152"/>
    </source>
</evidence>
<name>X6MC07_RETFI</name>
<feature type="non-terminal residue" evidence="2">
    <location>
        <position position="1"/>
    </location>
</feature>